<dbReference type="InterPro" id="IPR019197">
    <property type="entry name" value="Biotin-prot_ligase_N"/>
</dbReference>
<feature type="domain" description="BPL/LPL catalytic" evidence="4">
    <location>
        <begin position="573"/>
        <end position="771"/>
    </location>
</feature>
<evidence type="ECO:0000256" key="2">
    <source>
        <dbReference type="ARBA" id="ARBA00022598"/>
    </source>
</evidence>
<dbReference type="GO" id="GO:0005737">
    <property type="term" value="C:cytoplasm"/>
    <property type="evidence" value="ECO:0007669"/>
    <property type="project" value="TreeGrafter"/>
</dbReference>
<dbReference type="InterPro" id="IPR045864">
    <property type="entry name" value="aa-tRNA-synth_II/BPL/LPL"/>
</dbReference>
<evidence type="ECO:0000256" key="3">
    <source>
        <dbReference type="SAM" id="MobiDB-lite"/>
    </source>
</evidence>
<dbReference type="PROSITE" id="PS51733">
    <property type="entry name" value="BPL_LPL_CATALYTIC"/>
    <property type="match status" value="1"/>
</dbReference>
<dbReference type="NCBIfam" id="TIGR00121">
    <property type="entry name" value="birA_ligase"/>
    <property type="match status" value="1"/>
</dbReference>
<name>A0A9Q1BHF3_HOLLE</name>
<dbReference type="GO" id="GO:0004077">
    <property type="term" value="F:biotin--[biotin carboxyl-carrier protein] ligase activity"/>
    <property type="evidence" value="ECO:0007669"/>
    <property type="project" value="InterPro"/>
</dbReference>
<organism evidence="5 6">
    <name type="scientific">Holothuria leucospilota</name>
    <name type="common">Black long sea cucumber</name>
    <name type="synonym">Mertensiothuria leucospilota</name>
    <dbReference type="NCBI Taxonomy" id="206669"/>
    <lineage>
        <taxon>Eukaryota</taxon>
        <taxon>Metazoa</taxon>
        <taxon>Echinodermata</taxon>
        <taxon>Eleutherozoa</taxon>
        <taxon>Echinozoa</taxon>
        <taxon>Holothuroidea</taxon>
        <taxon>Aspidochirotacea</taxon>
        <taxon>Aspidochirotida</taxon>
        <taxon>Holothuriidae</taxon>
        <taxon>Holothuria</taxon>
    </lineage>
</organism>
<evidence type="ECO:0000256" key="1">
    <source>
        <dbReference type="ARBA" id="ARBA00009934"/>
    </source>
</evidence>
<feature type="region of interest" description="Disordered" evidence="3">
    <location>
        <begin position="229"/>
        <end position="289"/>
    </location>
</feature>
<comment type="similarity">
    <text evidence="1">Belongs to the biotin--protein ligase family.</text>
</comment>
<feature type="compositionally biased region" description="Gly residues" evidence="3">
    <location>
        <begin position="240"/>
        <end position="250"/>
    </location>
</feature>
<dbReference type="AlphaFoldDB" id="A0A9Q1BHF3"/>
<gene>
    <name evidence="5" type="ORF">HOLleu_31655</name>
</gene>
<dbReference type="PANTHER" id="PTHR12835">
    <property type="entry name" value="BIOTIN PROTEIN LIGASE"/>
    <property type="match status" value="1"/>
</dbReference>
<dbReference type="CDD" id="cd16442">
    <property type="entry name" value="BPL"/>
    <property type="match status" value="1"/>
</dbReference>
<feature type="compositionally biased region" description="Basic and acidic residues" evidence="3">
    <location>
        <begin position="276"/>
        <end position="288"/>
    </location>
</feature>
<keyword evidence="2 5" id="KW-0436">Ligase</keyword>
<dbReference type="Proteomes" id="UP001152320">
    <property type="component" value="Chromosome 16"/>
</dbReference>
<evidence type="ECO:0000259" key="4">
    <source>
        <dbReference type="PROSITE" id="PS51733"/>
    </source>
</evidence>
<dbReference type="Gene3D" id="3.30.930.10">
    <property type="entry name" value="Bira Bifunctional Protein, Domain 2"/>
    <property type="match status" value="1"/>
</dbReference>
<dbReference type="OrthoDB" id="10250105at2759"/>
<dbReference type="EMBL" id="JAIZAY010000016">
    <property type="protein sequence ID" value="KAJ8026735.1"/>
    <property type="molecule type" value="Genomic_DNA"/>
</dbReference>
<keyword evidence="6" id="KW-1185">Reference proteome</keyword>
<proteinExistence type="inferred from homology"/>
<dbReference type="InterPro" id="IPR004143">
    <property type="entry name" value="BPL_LPL_catalytic"/>
</dbReference>
<dbReference type="SUPFAM" id="SSF55681">
    <property type="entry name" value="Class II aaRS and biotin synthetases"/>
    <property type="match status" value="1"/>
</dbReference>
<sequence>MLTVCYTYLTLAHFWRHHRKEQAVMKALQMHGVLQSVAFRKILHGDEEGWNRKTTRASELCEAHDERTKFSHFSKYIEPTLGKQMVIVKPKQSVDLSKEWTSFIGSSVASPDSSRGNRSRDEDSTLFFLLEASPPAKDSEGKLKLRDVSRDRVVNLSDLAVPVAWKPGEPFGILVQATPENFSKVGTAFMEGVLELDDGLYVDQILSVDVQGHPFNLVDPLLDKDVGFTLPGGNSTDNDNGGGNLEGAGEGALKPGRPSRKKHSSEFTKKVVKQKTGTDEKGDVKGDASDLSLKPPNILIYSGDSPNATQIFESALKALEGVLDRDKYVVYQLKQNELLTHPWAENTALLVTVGLHQKTLSKEEFEIINDFVVVGGKLLNVGMYLALEVGQYAGAQNSSLISANIRYKAKNSADEVAFKADYLNDQISVTSEDSSCVLVSEKDNKLVVECAEDRGKVIHSKLPLVALEHASDENAKSCLQQILADVLSRLQISCQPEWRLPSLTPCYLVGSTLATSRVFHDSIKSHLKKDTLQASPVSLYFTSNIAEAQKKVSADLLTVVSDTAPSPSSFDVDIYKKNLKSRVLGNLLMYVEVVPTTMTLFESFMLKVPKSVGAIAVASRQTKGKGRGGNKWLSPLGCAMFTAHVQLRVGTKLASKLSFLQHMAALAAVESICSRPGYEDLELRVKWPNDIYYSNKQKIGGVLVTSSCMDRDIHALIGVGFNVANSKPTLCVNDLISDLNEKKQTDLKPLRVEEVIAWTMNVLEKMIEDFQRDGHLSFCDRYYKKWLHSDMKVHLEKEDGPQVTVIGLDGSGYLEVKDEKGKLISLQPDGNSFDMLKNLIQMKTR</sequence>
<accession>A0A9Q1BHF3</accession>
<protein>
    <submittedName>
        <fullName evidence="5">Biotin--protein ligase</fullName>
    </submittedName>
</protein>
<dbReference type="Pfam" id="PF03099">
    <property type="entry name" value="BPL_LplA_LipB"/>
    <property type="match status" value="1"/>
</dbReference>
<dbReference type="InterPro" id="IPR004408">
    <property type="entry name" value="Biotin_CoA_COase_ligase"/>
</dbReference>
<reference evidence="5" key="1">
    <citation type="submission" date="2021-10" db="EMBL/GenBank/DDBJ databases">
        <title>Tropical sea cucumber genome reveals ecological adaptation and Cuvierian tubules defense mechanism.</title>
        <authorList>
            <person name="Chen T."/>
        </authorList>
    </citation>
    <scope>NUCLEOTIDE SEQUENCE</scope>
    <source>
        <strain evidence="5">Nanhai2018</strain>
        <tissue evidence="5">Muscle</tissue>
    </source>
</reference>
<comment type="caution">
    <text evidence="5">The sequence shown here is derived from an EMBL/GenBank/DDBJ whole genome shotgun (WGS) entry which is preliminary data.</text>
</comment>
<dbReference type="Pfam" id="PF09825">
    <property type="entry name" value="BPL_N"/>
    <property type="match status" value="1"/>
</dbReference>
<evidence type="ECO:0000313" key="6">
    <source>
        <dbReference type="Proteomes" id="UP001152320"/>
    </source>
</evidence>
<dbReference type="PANTHER" id="PTHR12835:SF5">
    <property type="entry name" value="BIOTIN--PROTEIN LIGASE"/>
    <property type="match status" value="1"/>
</dbReference>
<evidence type="ECO:0000313" key="5">
    <source>
        <dbReference type="EMBL" id="KAJ8026735.1"/>
    </source>
</evidence>